<dbReference type="SUPFAM" id="SSF54919">
    <property type="entry name" value="Nucleoside diphosphate kinase, NDK"/>
    <property type="match status" value="1"/>
</dbReference>
<evidence type="ECO:0000313" key="13">
    <source>
        <dbReference type="Proteomes" id="UP000433366"/>
    </source>
</evidence>
<evidence type="ECO:0000256" key="6">
    <source>
        <dbReference type="ARBA" id="ARBA00022777"/>
    </source>
</evidence>
<gene>
    <name evidence="11" type="ORF">GO793_05340</name>
    <name evidence="12" type="ORF">GO941_17985</name>
</gene>
<dbReference type="EC" id="2.7.4.6" evidence="3"/>
<dbReference type="InterPro" id="IPR023005">
    <property type="entry name" value="Nucleoside_diP_kinase_AS"/>
</dbReference>
<evidence type="ECO:0000313" key="14">
    <source>
        <dbReference type="Proteomes" id="UP000434412"/>
    </source>
</evidence>
<dbReference type="AlphaFoldDB" id="A0A6B0D618"/>
<dbReference type="InterPro" id="IPR036850">
    <property type="entry name" value="NDK-like_dom_sf"/>
</dbReference>
<feature type="non-terminal residue" evidence="12">
    <location>
        <position position="1"/>
    </location>
</feature>
<name>A0A6B0D618_STAAU</name>
<comment type="cofactor">
    <cofactor evidence="1">
        <name>Mg(2+)</name>
        <dbReference type="ChEBI" id="CHEBI:18420"/>
    </cofactor>
</comment>
<keyword evidence="6 12" id="KW-0418">Kinase</keyword>
<dbReference type="EMBL" id="WPRH01000351">
    <property type="protein sequence ID" value="MVI55282.1"/>
    <property type="molecule type" value="Genomic_DNA"/>
</dbReference>
<sequence length="54" mass="6009">ASPGSIRGDLGLTVGRNIIHGSDSLESAEREINLWFNENEITSYASPRDAWLYE</sequence>
<evidence type="ECO:0000256" key="8">
    <source>
        <dbReference type="ARBA" id="ARBA00023080"/>
    </source>
</evidence>
<keyword evidence="4 12" id="KW-0808">Transferase</keyword>
<evidence type="ECO:0000256" key="9">
    <source>
        <dbReference type="PROSITE-ProRule" id="PRU00706"/>
    </source>
</evidence>
<comment type="caution">
    <text evidence="9">Lacks conserved residue(s) required for the propagation of feature annotation.</text>
</comment>
<evidence type="ECO:0000256" key="2">
    <source>
        <dbReference type="ARBA" id="ARBA00008142"/>
    </source>
</evidence>
<proteinExistence type="inferred from homology"/>
<evidence type="ECO:0000256" key="1">
    <source>
        <dbReference type="ARBA" id="ARBA00001946"/>
    </source>
</evidence>
<evidence type="ECO:0000313" key="11">
    <source>
        <dbReference type="EMBL" id="MVI55282.1"/>
    </source>
</evidence>
<dbReference type="Gene3D" id="3.30.70.141">
    <property type="entry name" value="Nucleoside diphosphate kinase-like domain"/>
    <property type="match status" value="1"/>
</dbReference>
<dbReference type="GO" id="GO:0005524">
    <property type="term" value="F:ATP binding"/>
    <property type="evidence" value="ECO:0007669"/>
    <property type="project" value="UniProtKB-KW"/>
</dbReference>
<dbReference type="PROSITE" id="PS51374">
    <property type="entry name" value="NDPK_LIKE"/>
    <property type="match status" value="1"/>
</dbReference>
<evidence type="ECO:0000259" key="10">
    <source>
        <dbReference type="Pfam" id="PF00334"/>
    </source>
</evidence>
<dbReference type="EMBL" id="WPVZ01001015">
    <property type="protein sequence ID" value="MVL47326.1"/>
    <property type="molecule type" value="Genomic_DNA"/>
</dbReference>
<comment type="similarity">
    <text evidence="2 9">Belongs to the NDK family.</text>
</comment>
<reference evidence="13 14" key="1">
    <citation type="submission" date="2019-11" db="EMBL/GenBank/DDBJ databases">
        <title>Implementation of targeted gown and glove precautions to prevent Staphylococcus aureus acquisition in community-based nursing homes.</title>
        <authorList>
            <person name="Stine O.C."/>
        </authorList>
    </citation>
    <scope>NUCLEOTIDE SEQUENCE [LARGE SCALE GENOMIC DNA]</scope>
    <source>
        <strain evidence="12 14">S_2023.LVRQ.AN</strain>
        <strain evidence="11 13">S_4031.LGMP.AI</strain>
    </source>
</reference>
<organism evidence="12 14">
    <name type="scientific">Staphylococcus aureus</name>
    <dbReference type="NCBI Taxonomy" id="1280"/>
    <lineage>
        <taxon>Bacteria</taxon>
        <taxon>Bacillati</taxon>
        <taxon>Bacillota</taxon>
        <taxon>Bacilli</taxon>
        <taxon>Bacillales</taxon>
        <taxon>Staphylococcaceae</taxon>
        <taxon>Staphylococcus</taxon>
    </lineage>
</organism>
<dbReference type="Proteomes" id="UP000433366">
    <property type="component" value="Unassembled WGS sequence"/>
</dbReference>
<dbReference type="PROSITE" id="PS00469">
    <property type="entry name" value="NDPK"/>
    <property type="match status" value="1"/>
</dbReference>
<accession>A0A6B0D618</accession>
<keyword evidence="8" id="KW-0546">Nucleotide metabolism</keyword>
<feature type="domain" description="Nucleoside diphosphate kinase-like" evidence="10">
    <location>
        <begin position="1"/>
        <end position="41"/>
    </location>
</feature>
<keyword evidence="5" id="KW-0547">Nucleotide-binding</keyword>
<evidence type="ECO:0000256" key="4">
    <source>
        <dbReference type="ARBA" id="ARBA00022679"/>
    </source>
</evidence>
<evidence type="ECO:0000256" key="3">
    <source>
        <dbReference type="ARBA" id="ARBA00012966"/>
    </source>
</evidence>
<comment type="caution">
    <text evidence="12">The sequence shown here is derived from an EMBL/GenBank/DDBJ whole genome shotgun (WGS) entry which is preliminary data.</text>
</comment>
<dbReference type="GO" id="GO:0009117">
    <property type="term" value="P:nucleotide metabolic process"/>
    <property type="evidence" value="ECO:0007669"/>
    <property type="project" value="UniProtKB-KW"/>
</dbReference>
<evidence type="ECO:0000256" key="7">
    <source>
        <dbReference type="ARBA" id="ARBA00022840"/>
    </source>
</evidence>
<keyword evidence="7" id="KW-0067">ATP-binding</keyword>
<protein>
    <recommendedName>
        <fullName evidence="3">nucleoside-diphosphate kinase</fullName>
        <ecNumber evidence="3">2.7.4.6</ecNumber>
    </recommendedName>
</protein>
<evidence type="ECO:0000313" key="12">
    <source>
        <dbReference type="EMBL" id="MVL47326.1"/>
    </source>
</evidence>
<dbReference type="Proteomes" id="UP000434412">
    <property type="component" value="Unassembled WGS sequence"/>
</dbReference>
<evidence type="ECO:0000256" key="5">
    <source>
        <dbReference type="ARBA" id="ARBA00022741"/>
    </source>
</evidence>
<dbReference type="InterPro" id="IPR034907">
    <property type="entry name" value="NDK-like_dom"/>
</dbReference>
<dbReference type="PANTHER" id="PTHR11349">
    <property type="entry name" value="NUCLEOSIDE DIPHOSPHATE KINASE"/>
    <property type="match status" value="1"/>
</dbReference>
<dbReference type="GO" id="GO:0004550">
    <property type="term" value="F:nucleoside diphosphate kinase activity"/>
    <property type="evidence" value="ECO:0007669"/>
    <property type="project" value="UniProtKB-EC"/>
</dbReference>
<dbReference type="Pfam" id="PF00334">
    <property type="entry name" value="NDK"/>
    <property type="match status" value="1"/>
</dbReference>